<organism evidence="1 2">
    <name type="scientific">Puccinia sorghi</name>
    <dbReference type="NCBI Taxonomy" id="27349"/>
    <lineage>
        <taxon>Eukaryota</taxon>
        <taxon>Fungi</taxon>
        <taxon>Dikarya</taxon>
        <taxon>Basidiomycota</taxon>
        <taxon>Pucciniomycotina</taxon>
        <taxon>Pucciniomycetes</taxon>
        <taxon>Pucciniales</taxon>
        <taxon>Pucciniaceae</taxon>
        <taxon>Puccinia</taxon>
    </lineage>
</organism>
<protein>
    <recommendedName>
        <fullName evidence="3">Retrotransposon gag domain-containing protein</fullName>
    </recommendedName>
</protein>
<dbReference type="Proteomes" id="UP000037035">
    <property type="component" value="Unassembled WGS sequence"/>
</dbReference>
<keyword evidence="2" id="KW-1185">Reference proteome</keyword>
<proteinExistence type="predicted"/>
<accession>A0A0L6UEJ4</accession>
<name>A0A0L6UEJ4_9BASI</name>
<evidence type="ECO:0000313" key="2">
    <source>
        <dbReference type="Proteomes" id="UP000037035"/>
    </source>
</evidence>
<comment type="caution">
    <text evidence="1">The sequence shown here is derived from an EMBL/GenBank/DDBJ whole genome shotgun (WGS) entry which is preliminary data.</text>
</comment>
<gene>
    <name evidence="1" type="ORF">VP01_677g6</name>
</gene>
<reference evidence="1 2" key="1">
    <citation type="submission" date="2015-08" db="EMBL/GenBank/DDBJ databases">
        <title>Next Generation Sequencing and Analysis of the Genome of Puccinia sorghi L Schw, the Causal Agent of Maize Common Rust.</title>
        <authorList>
            <person name="Rochi L."/>
            <person name="Burguener G."/>
            <person name="Darino M."/>
            <person name="Turjanski A."/>
            <person name="Kreff E."/>
            <person name="Dieguez M.J."/>
            <person name="Sacco F."/>
        </authorList>
    </citation>
    <scope>NUCLEOTIDE SEQUENCE [LARGE SCALE GENOMIC DNA]</scope>
    <source>
        <strain evidence="1 2">RO10H11247</strain>
    </source>
</reference>
<sequence length="123" mass="14268">MDALNAWLDEVMQMIAKERNNWPQRRLSDKIKPTSMPHAAAKPFIAQIGLHAVTYLKQFPTNTSKVAFAALFMQDYAATWSQLYLTRLFNGEKVVFSKFMDDFKSSFFDHNCRHCAEVALRNF</sequence>
<dbReference type="OrthoDB" id="4847360at2759"/>
<evidence type="ECO:0008006" key="3">
    <source>
        <dbReference type="Google" id="ProtNLM"/>
    </source>
</evidence>
<dbReference type="VEuPathDB" id="FungiDB:VP01_677g6"/>
<evidence type="ECO:0000313" key="1">
    <source>
        <dbReference type="EMBL" id="KNZ46983.1"/>
    </source>
</evidence>
<dbReference type="EMBL" id="LAVV01012139">
    <property type="protein sequence ID" value="KNZ46983.1"/>
    <property type="molecule type" value="Genomic_DNA"/>
</dbReference>
<dbReference type="AlphaFoldDB" id="A0A0L6UEJ4"/>